<dbReference type="PANTHER" id="PTHR33055">
    <property type="entry name" value="TRANSPOSASE FOR INSERTION SEQUENCE ELEMENT IS1111A"/>
    <property type="match status" value="1"/>
</dbReference>
<sequence>MSAASGQGAAKQYAAYIGLDVHKETIAVAVAEAGRADPLYRGEIANTPKKVERLIAKLSEAYAGALLLFCYEAGPCGYGLHRQLIASGHDCEVVAPSLIPQKAGERIKTDRRDALKLARLLRSGDLTAVWVPDQEQERMRDLSRARDDLKAQERKARQQLNAFLLRHGQHWPKGKSRWTPAHENWLAGLKLDDPWQQVVLQTYIDAERAAGERVAQLNDQLMRALPEWSLAPVVDSLVALRGINKLAAIVLLAELGDISRFDSPRQLMAFLGLVPSEHSSGGRRRQGAITLTGNSHARRMLIESAWSYRFPARQTKHLKAKAANASPEAKRIAWKAQVRLCGRYRTLTRAGKNTKLVCVAIARELVGFIWDIVRQEMPRLSPAPTPATHP</sequence>
<reference evidence="3" key="1">
    <citation type="submission" date="2017-08" db="EMBL/GenBank/DDBJ databases">
        <authorList>
            <person name="Imhoff J.F."/>
            <person name="Rahn T."/>
            <person name="Kuenzel S."/>
            <person name="Neulinger S.C."/>
        </authorList>
    </citation>
    <scope>NUCLEOTIDE SEQUENCE</scope>
    <source>
        <strain evidence="3">DSM 11080</strain>
    </source>
</reference>
<evidence type="ECO:0000313" key="4">
    <source>
        <dbReference type="Proteomes" id="UP001296776"/>
    </source>
</evidence>
<dbReference type="NCBIfam" id="NF033542">
    <property type="entry name" value="transpos_IS110"/>
    <property type="match status" value="1"/>
</dbReference>
<feature type="domain" description="Transposase IS110-like N-terminal" evidence="1">
    <location>
        <begin position="17"/>
        <end position="165"/>
    </location>
</feature>
<protein>
    <submittedName>
        <fullName evidence="3">IS110 family transposase</fullName>
    </submittedName>
</protein>
<dbReference type="Pfam" id="PF01548">
    <property type="entry name" value="DEDD_Tnp_IS110"/>
    <property type="match status" value="1"/>
</dbReference>
<feature type="domain" description="Transposase IS116/IS110/IS902 C-terminal" evidence="2">
    <location>
        <begin position="239"/>
        <end position="308"/>
    </location>
</feature>
<dbReference type="GO" id="GO:0006313">
    <property type="term" value="P:DNA transposition"/>
    <property type="evidence" value="ECO:0007669"/>
    <property type="project" value="InterPro"/>
</dbReference>
<dbReference type="PANTHER" id="PTHR33055:SF3">
    <property type="entry name" value="PUTATIVE TRANSPOSASE FOR IS117-RELATED"/>
    <property type="match status" value="1"/>
</dbReference>
<evidence type="ECO:0000259" key="1">
    <source>
        <dbReference type="Pfam" id="PF01548"/>
    </source>
</evidence>
<dbReference type="Proteomes" id="UP001296776">
    <property type="component" value="Unassembled WGS sequence"/>
</dbReference>
<dbReference type="GO" id="GO:0004803">
    <property type="term" value="F:transposase activity"/>
    <property type="evidence" value="ECO:0007669"/>
    <property type="project" value="InterPro"/>
</dbReference>
<evidence type="ECO:0000313" key="3">
    <source>
        <dbReference type="EMBL" id="MBK1706054.1"/>
    </source>
</evidence>
<accession>A0AAJ0XAP9</accession>
<comment type="caution">
    <text evidence="3">The sequence shown here is derived from an EMBL/GenBank/DDBJ whole genome shotgun (WGS) entry which is preliminary data.</text>
</comment>
<dbReference type="InterPro" id="IPR002525">
    <property type="entry name" value="Transp_IS110-like_N"/>
</dbReference>
<gene>
    <name evidence="3" type="ORF">CKO40_16190</name>
</gene>
<organism evidence="3 4">
    <name type="scientific">Halochromatium glycolicum</name>
    <dbReference type="NCBI Taxonomy" id="85075"/>
    <lineage>
        <taxon>Bacteria</taxon>
        <taxon>Pseudomonadati</taxon>
        <taxon>Pseudomonadota</taxon>
        <taxon>Gammaproteobacteria</taxon>
        <taxon>Chromatiales</taxon>
        <taxon>Chromatiaceae</taxon>
        <taxon>Halochromatium</taxon>
    </lineage>
</organism>
<dbReference type="AlphaFoldDB" id="A0AAJ0XAP9"/>
<keyword evidence="4" id="KW-1185">Reference proteome</keyword>
<evidence type="ECO:0000259" key="2">
    <source>
        <dbReference type="Pfam" id="PF02371"/>
    </source>
</evidence>
<proteinExistence type="predicted"/>
<dbReference type="RefSeq" id="WP_200347511.1">
    <property type="nucleotide sequence ID" value="NZ_NRSJ01000033.1"/>
</dbReference>
<dbReference type="InterPro" id="IPR003346">
    <property type="entry name" value="Transposase_20"/>
</dbReference>
<dbReference type="InterPro" id="IPR047650">
    <property type="entry name" value="Transpos_IS110"/>
</dbReference>
<dbReference type="GO" id="GO:0003677">
    <property type="term" value="F:DNA binding"/>
    <property type="evidence" value="ECO:0007669"/>
    <property type="project" value="InterPro"/>
</dbReference>
<name>A0AAJ0XAP9_9GAMM</name>
<dbReference type="EMBL" id="NRSJ01000033">
    <property type="protein sequence ID" value="MBK1706054.1"/>
    <property type="molecule type" value="Genomic_DNA"/>
</dbReference>
<dbReference type="Pfam" id="PF02371">
    <property type="entry name" value="Transposase_20"/>
    <property type="match status" value="1"/>
</dbReference>
<reference evidence="3" key="2">
    <citation type="journal article" date="2020" name="Microorganisms">
        <title>Osmotic Adaptation and Compatible Solute Biosynthesis of Phototrophic Bacteria as Revealed from Genome Analyses.</title>
        <authorList>
            <person name="Imhoff J.F."/>
            <person name="Rahn T."/>
            <person name="Kunzel S."/>
            <person name="Keller A."/>
            <person name="Neulinger S.C."/>
        </authorList>
    </citation>
    <scope>NUCLEOTIDE SEQUENCE</scope>
    <source>
        <strain evidence="3">DSM 11080</strain>
    </source>
</reference>